<keyword evidence="3" id="KW-0472">Membrane</keyword>
<feature type="short sequence motif" description="DGA/G" evidence="2">
    <location>
        <begin position="344"/>
        <end position="346"/>
    </location>
</feature>
<dbReference type="RefSeq" id="WP_110807196.1">
    <property type="nucleotide sequence ID" value="NZ_QJTK01000023.1"/>
</dbReference>
<name>A0A318TPF1_9RHOB</name>
<reference evidence="5 6" key="1">
    <citation type="submission" date="2018-06" db="EMBL/GenBank/DDBJ databases">
        <title>Genomic Encyclopedia of Type Strains, Phase III (KMG-III): the genomes of soil and plant-associated and newly described type strains.</title>
        <authorList>
            <person name="Whitman W."/>
        </authorList>
    </citation>
    <scope>NUCLEOTIDE SEQUENCE [LARGE SCALE GENOMIC DNA]</scope>
    <source>
        <strain evidence="5 6">JA737</strain>
    </source>
</reference>
<dbReference type="Gene3D" id="3.40.1090.10">
    <property type="entry name" value="Cytosolic phospholipase A2 catalytic domain"/>
    <property type="match status" value="1"/>
</dbReference>
<dbReference type="AlphaFoldDB" id="A0A318TPF1"/>
<dbReference type="GO" id="GO:0016042">
    <property type="term" value="P:lipid catabolic process"/>
    <property type="evidence" value="ECO:0007669"/>
    <property type="project" value="UniProtKB-UniRule"/>
</dbReference>
<keyword evidence="1 2" id="KW-0443">Lipid metabolism</keyword>
<gene>
    <name evidence="5" type="ORF">C8J30_12316</name>
</gene>
<dbReference type="Proteomes" id="UP000247727">
    <property type="component" value="Unassembled WGS sequence"/>
</dbReference>
<keyword evidence="3" id="KW-1133">Transmembrane helix</keyword>
<dbReference type="GO" id="GO:0016787">
    <property type="term" value="F:hydrolase activity"/>
    <property type="evidence" value="ECO:0007669"/>
    <property type="project" value="UniProtKB-UniRule"/>
</dbReference>
<evidence type="ECO:0000259" key="4">
    <source>
        <dbReference type="PROSITE" id="PS51635"/>
    </source>
</evidence>
<keyword evidence="2" id="KW-0442">Lipid degradation</keyword>
<feature type="transmembrane region" description="Helical" evidence="3">
    <location>
        <begin position="146"/>
        <end position="167"/>
    </location>
</feature>
<evidence type="ECO:0000313" key="6">
    <source>
        <dbReference type="Proteomes" id="UP000247727"/>
    </source>
</evidence>
<keyword evidence="3" id="KW-0812">Transmembrane</keyword>
<organism evidence="5 6">
    <name type="scientific">Rhodobacter viridis</name>
    <dbReference type="NCBI Taxonomy" id="1054202"/>
    <lineage>
        <taxon>Bacteria</taxon>
        <taxon>Pseudomonadati</taxon>
        <taxon>Pseudomonadota</taxon>
        <taxon>Alphaproteobacteria</taxon>
        <taxon>Rhodobacterales</taxon>
        <taxon>Rhodobacter group</taxon>
        <taxon>Rhodobacter</taxon>
    </lineage>
</organism>
<feature type="active site" description="Nucleophile" evidence="2">
    <location>
        <position position="38"/>
    </location>
</feature>
<protein>
    <submittedName>
        <fullName evidence="5">Patatin-like phospholipase</fullName>
    </submittedName>
</protein>
<dbReference type="EMBL" id="QJTK01000023">
    <property type="protein sequence ID" value="PYF06761.1"/>
    <property type="molecule type" value="Genomic_DNA"/>
</dbReference>
<evidence type="ECO:0000313" key="5">
    <source>
        <dbReference type="EMBL" id="PYF06761.1"/>
    </source>
</evidence>
<keyword evidence="6" id="KW-1185">Reference proteome</keyword>
<proteinExistence type="predicted"/>
<feature type="active site" description="Proton acceptor" evidence="2">
    <location>
        <position position="344"/>
    </location>
</feature>
<evidence type="ECO:0000256" key="1">
    <source>
        <dbReference type="ARBA" id="ARBA00023098"/>
    </source>
</evidence>
<evidence type="ECO:0000256" key="2">
    <source>
        <dbReference type="PROSITE-ProRule" id="PRU01161"/>
    </source>
</evidence>
<feature type="transmembrane region" description="Helical" evidence="3">
    <location>
        <begin position="120"/>
        <end position="140"/>
    </location>
</feature>
<accession>A0A318TPF1</accession>
<dbReference type="InterPro" id="IPR002641">
    <property type="entry name" value="PNPLA_dom"/>
</dbReference>
<comment type="caution">
    <text evidence="5">The sequence shown here is derived from an EMBL/GenBank/DDBJ whole genome shotgun (WGS) entry which is preliminary data.</text>
</comment>
<sequence length="592" mass="63836">MRECDLVMKGGITSGVVYPHAIVEIARVYRLRSIGGTSAGAIAAAVAAAAEHRRAQSPGKDDFAGYDGIVAIADEIGRDMKSLFQPAPRLRPLFDILMGMVAAGSVSKLRAAAMATLRAYGGRALVATGIGLAMVVAGLVQSNLWLSALGIVVGIVLLAMVIGFALWRAIMVDLPAHDFGICPGLRQKDTDKPALTDWLADHIDRVAGNLDPAGAPVDPLTIGQLSDYGIEIATITTDLSSGRPYQLPLKSDLHYFSKGEFEVLFPKRVVDYLVRGREPLGGVGQHLPQDLYPLARGRDFPVLLVARMSLSFPGLISAVPLYRFDDLLPEGPGRSKIRRCLFSDGGISSNFPIHFFDSFLPGRPTFGIMLSSWEQDRHKDVRVVLPNHPRQSTHLPAKEITGIGGFLSAILNTSKDWQDTLQSLLPGYADRIVEIRLDDAREGGMNLAMDRATIEQLGRYGREAGRILVNDFAFDEHRWLRALSLLPKLEGALESMAGAYRAEPTGGGMTYETLLTGYKPLSYKNSSAWRKKVLAPFVTALAATGGSMAEANAALGSRSLRKGNVPKADSNLRLVAGADRAPVRKTDTGGEL</sequence>
<feature type="domain" description="PNPLA" evidence="4">
    <location>
        <begin position="6"/>
        <end position="357"/>
    </location>
</feature>
<dbReference type="OrthoDB" id="9770965at2"/>
<dbReference type="InterPro" id="IPR016035">
    <property type="entry name" value="Acyl_Trfase/lysoPLipase"/>
</dbReference>
<dbReference type="PROSITE" id="PS51635">
    <property type="entry name" value="PNPLA"/>
    <property type="match status" value="1"/>
</dbReference>
<evidence type="ECO:0000256" key="3">
    <source>
        <dbReference type="SAM" id="Phobius"/>
    </source>
</evidence>
<keyword evidence="2" id="KW-0378">Hydrolase</keyword>
<feature type="short sequence motif" description="GXSXG" evidence="2">
    <location>
        <begin position="36"/>
        <end position="40"/>
    </location>
</feature>
<dbReference type="SUPFAM" id="SSF52151">
    <property type="entry name" value="FabD/lysophospholipase-like"/>
    <property type="match status" value="1"/>
</dbReference>
<comment type="caution">
    <text evidence="2">Lacks conserved residue(s) required for the propagation of feature annotation.</text>
</comment>